<accession>A0A5J4KXC7</accession>
<keyword evidence="12" id="KW-1185">Reference proteome</keyword>
<protein>
    <recommendedName>
        <fullName evidence="2">histidine kinase</fullName>
        <ecNumber evidence="2">2.7.13.3</ecNumber>
    </recommendedName>
</protein>
<dbReference type="EMBL" id="BKZW01000003">
    <property type="protein sequence ID" value="GER91200.1"/>
    <property type="molecule type" value="Genomic_DNA"/>
</dbReference>
<dbReference type="AlphaFoldDB" id="A0A5J4KXC7"/>
<evidence type="ECO:0000259" key="10">
    <source>
        <dbReference type="PROSITE" id="PS50113"/>
    </source>
</evidence>
<dbReference type="Gene3D" id="1.10.287.130">
    <property type="match status" value="1"/>
</dbReference>
<dbReference type="Pfam" id="PF08447">
    <property type="entry name" value="PAS_3"/>
    <property type="match status" value="1"/>
</dbReference>
<feature type="domain" description="Histidine kinase" evidence="8">
    <location>
        <begin position="532"/>
        <end position="766"/>
    </location>
</feature>
<dbReference type="PROSITE" id="PS50112">
    <property type="entry name" value="PAS"/>
    <property type="match status" value="3"/>
</dbReference>
<dbReference type="CDD" id="cd00075">
    <property type="entry name" value="HATPase"/>
    <property type="match status" value="1"/>
</dbReference>
<dbReference type="PROSITE" id="PS50113">
    <property type="entry name" value="PAC"/>
    <property type="match status" value="2"/>
</dbReference>
<dbReference type="InterPro" id="IPR052162">
    <property type="entry name" value="Sensor_kinase/Photoreceptor"/>
</dbReference>
<keyword evidence="6" id="KW-0902">Two-component regulatory system</keyword>
<sequence>MGKHPPEQEEQAEPNTRLSGTPQEMERRFQATFEQAAVGMAHVAPDGHFLTINQKFCSIVGYTHTELLQHTFQEITYPDDLSVDIAFVEQLLAGERTTYTMEKRYIHQNGSLIWINLTVSLVCADDGTPQYFISVIEDISQRKCLEKNLQQQNELLQRIINNAPDIIARFDHELRHLSVNHTATRVTGLAAADFIGKTNREMGMPDAQVEIWDKALQAVFATGEVGTIEFSFPTPDGVHWYQSKLTPERDQSGNIVAVQAVARDVTDLRQTQEKLKRSEARSQRLSDANIIGIVFAEGTRIIEANDAFLQIVGYQQADVQAQRIDWATMTPPEYASLDEHTLQQLQSRGSCAPFEKEYIRKDGSRIPILIGAAAVQQNPLQWICFVMDLSEQKRINDELVRAAHAFQMLADHVPDIITRHDTTTFRYLYANAAVTRATGLPPEAFPGKTSRKLGIPEEQCLFFEQQLTKVVEAGLPFTVEYNFPIDGRMRQYQSNLIPEYDGDQKMISILVITYDITELKEQELRKDAFISIAGHELRTPLTALKGNLQLADRQVNKLLSDRQEPSILQVRTELQTIQKRLARSLHQVGLQQRLINDLLDVSRITANKLTLSIEECDLKNLVHESVEDQRTNTPTRTITLEMQVTEPVIVRADQGRIEQVISNYLNNAIRYSNKDQLITVGLTVQDQQARIWVQDHGPGLSAEAQKHVWERFYQEPGVSIQTGSGVGLGLGLYICQTIIARHGGQIGVESVLKQGSTFWFTLPLAH</sequence>
<dbReference type="InterPro" id="IPR000700">
    <property type="entry name" value="PAS-assoc_C"/>
</dbReference>
<evidence type="ECO:0000256" key="7">
    <source>
        <dbReference type="SAM" id="MobiDB-lite"/>
    </source>
</evidence>
<dbReference type="SMART" id="SM00388">
    <property type="entry name" value="HisKA"/>
    <property type="match status" value="1"/>
</dbReference>
<dbReference type="Proteomes" id="UP000326912">
    <property type="component" value="Unassembled WGS sequence"/>
</dbReference>
<dbReference type="PROSITE" id="PS50109">
    <property type="entry name" value="HIS_KIN"/>
    <property type="match status" value="1"/>
</dbReference>
<dbReference type="InterPro" id="IPR013655">
    <property type="entry name" value="PAS_fold_3"/>
</dbReference>
<dbReference type="InterPro" id="IPR013656">
    <property type="entry name" value="PAS_4"/>
</dbReference>
<dbReference type="InterPro" id="IPR001610">
    <property type="entry name" value="PAC"/>
</dbReference>
<organism evidence="11 12">
    <name type="scientific">Dictyobacter vulcani</name>
    <dbReference type="NCBI Taxonomy" id="2607529"/>
    <lineage>
        <taxon>Bacteria</taxon>
        <taxon>Bacillati</taxon>
        <taxon>Chloroflexota</taxon>
        <taxon>Ktedonobacteria</taxon>
        <taxon>Ktedonobacterales</taxon>
        <taxon>Dictyobacteraceae</taxon>
        <taxon>Dictyobacter</taxon>
    </lineage>
</organism>
<feature type="domain" description="PAC" evidence="10">
    <location>
        <begin position="99"/>
        <end position="151"/>
    </location>
</feature>
<feature type="domain" description="PAS" evidence="9">
    <location>
        <begin position="152"/>
        <end position="223"/>
    </location>
</feature>
<comment type="catalytic activity">
    <reaction evidence="1">
        <text>ATP + protein L-histidine = ADP + protein N-phospho-L-histidine.</text>
        <dbReference type="EC" id="2.7.13.3"/>
    </reaction>
</comment>
<dbReference type="RefSeq" id="WP_162005622.1">
    <property type="nucleotide sequence ID" value="NZ_BKZW01000003.1"/>
</dbReference>
<dbReference type="FunFam" id="3.30.565.10:FF:000006">
    <property type="entry name" value="Sensor histidine kinase WalK"/>
    <property type="match status" value="1"/>
</dbReference>
<dbReference type="InterPro" id="IPR003661">
    <property type="entry name" value="HisK_dim/P_dom"/>
</dbReference>
<gene>
    <name evidence="11" type="ORF">KDW_53620</name>
</gene>
<dbReference type="SMART" id="SM00091">
    <property type="entry name" value="PAS"/>
    <property type="match status" value="4"/>
</dbReference>
<dbReference type="SMART" id="SM00086">
    <property type="entry name" value="PAC"/>
    <property type="match status" value="4"/>
</dbReference>
<dbReference type="NCBIfam" id="TIGR00229">
    <property type="entry name" value="sensory_box"/>
    <property type="match status" value="4"/>
</dbReference>
<evidence type="ECO:0000256" key="2">
    <source>
        <dbReference type="ARBA" id="ARBA00012438"/>
    </source>
</evidence>
<evidence type="ECO:0000259" key="9">
    <source>
        <dbReference type="PROSITE" id="PS50112"/>
    </source>
</evidence>
<dbReference type="SUPFAM" id="SSF47384">
    <property type="entry name" value="Homodimeric domain of signal transducing histidine kinase"/>
    <property type="match status" value="1"/>
</dbReference>
<comment type="caution">
    <text evidence="11">The sequence shown here is derived from an EMBL/GenBank/DDBJ whole genome shotgun (WGS) entry which is preliminary data.</text>
</comment>
<evidence type="ECO:0000256" key="4">
    <source>
        <dbReference type="ARBA" id="ARBA00022679"/>
    </source>
</evidence>
<feature type="domain" description="PAS" evidence="9">
    <location>
        <begin position="25"/>
        <end position="95"/>
    </location>
</feature>
<evidence type="ECO:0000256" key="1">
    <source>
        <dbReference type="ARBA" id="ARBA00000085"/>
    </source>
</evidence>
<dbReference type="InterPro" id="IPR004358">
    <property type="entry name" value="Sig_transdc_His_kin-like_C"/>
</dbReference>
<dbReference type="CDD" id="cd00130">
    <property type="entry name" value="PAS"/>
    <property type="match status" value="4"/>
</dbReference>
<evidence type="ECO:0000256" key="6">
    <source>
        <dbReference type="ARBA" id="ARBA00023012"/>
    </source>
</evidence>
<name>A0A5J4KXC7_9CHLR</name>
<dbReference type="InterPro" id="IPR036890">
    <property type="entry name" value="HATPase_C_sf"/>
</dbReference>
<dbReference type="Gene3D" id="3.30.565.10">
    <property type="entry name" value="Histidine kinase-like ATPase, C-terminal domain"/>
    <property type="match status" value="1"/>
</dbReference>
<dbReference type="Pfam" id="PF02518">
    <property type="entry name" value="HATPase_c"/>
    <property type="match status" value="1"/>
</dbReference>
<dbReference type="PRINTS" id="PR00344">
    <property type="entry name" value="BCTRLSENSOR"/>
</dbReference>
<dbReference type="GO" id="GO:0000155">
    <property type="term" value="F:phosphorelay sensor kinase activity"/>
    <property type="evidence" value="ECO:0007669"/>
    <property type="project" value="InterPro"/>
</dbReference>
<proteinExistence type="predicted"/>
<dbReference type="InterPro" id="IPR003594">
    <property type="entry name" value="HATPase_dom"/>
</dbReference>
<dbReference type="EC" id="2.7.13.3" evidence="2"/>
<dbReference type="SMART" id="SM00387">
    <property type="entry name" value="HATPase_c"/>
    <property type="match status" value="1"/>
</dbReference>
<dbReference type="SUPFAM" id="SSF55785">
    <property type="entry name" value="PYP-like sensor domain (PAS domain)"/>
    <property type="match status" value="4"/>
</dbReference>
<feature type="region of interest" description="Disordered" evidence="7">
    <location>
        <begin position="1"/>
        <end position="22"/>
    </location>
</feature>
<feature type="compositionally biased region" description="Polar residues" evidence="7">
    <location>
        <begin position="13"/>
        <end position="22"/>
    </location>
</feature>
<keyword evidence="5 11" id="KW-0418">Kinase</keyword>
<dbReference type="InterPro" id="IPR005467">
    <property type="entry name" value="His_kinase_dom"/>
</dbReference>
<evidence type="ECO:0000256" key="5">
    <source>
        <dbReference type="ARBA" id="ARBA00022777"/>
    </source>
</evidence>
<evidence type="ECO:0000313" key="11">
    <source>
        <dbReference type="EMBL" id="GER91200.1"/>
    </source>
</evidence>
<dbReference type="PANTHER" id="PTHR43304:SF1">
    <property type="entry name" value="PAC DOMAIN-CONTAINING PROTEIN"/>
    <property type="match status" value="1"/>
</dbReference>
<dbReference type="InterPro" id="IPR000014">
    <property type="entry name" value="PAS"/>
</dbReference>
<dbReference type="Gene3D" id="3.30.450.20">
    <property type="entry name" value="PAS domain"/>
    <property type="match status" value="4"/>
</dbReference>
<evidence type="ECO:0000256" key="3">
    <source>
        <dbReference type="ARBA" id="ARBA00022553"/>
    </source>
</evidence>
<dbReference type="SUPFAM" id="SSF55874">
    <property type="entry name" value="ATPase domain of HSP90 chaperone/DNA topoisomerase II/histidine kinase"/>
    <property type="match status" value="1"/>
</dbReference>
<dbReference type="InterPro" id="IPR035965">
    <property type="entry name" value="PAS-like_dom_sf"/>
</dbReference>
<evidence type="ECO:0000313" key="12">
    <source>
        <dbReference type="Proteomes" id="UP000326912"/>
    </source>
</evidence>
<reference evidence="11 12" key="1">
    <citation type="submission" date="2019-10" db="EMBL/GenBank/DDBJ databases">
        <title>Dictyobacter vulcani sp. nov., within the class Ktedonobacteria, isolated from soil of volcanic Mt. Zao.</title>
        <authorList>
            <person name="Zheng Y."/>
            <person name="Wang C.M."/>
            <person name="Sakai Y."/>
            <person name="Abe K."/>
            <person name="Yokota A."/>
            <person name="Yabe S."/>
        </authorList>
    </citation>
    <scope>NUCLEOTIDE SEQUENCE [LARGE SCALE GENOMIC DNA]</scope>
    <source>
        <strain evidence="11 12">W12</strain>
    </source>
</reference>
<dbReference type="Pfam" id="PF13426">
    <property type="entry name" value="PAS_9"/>
    <property type="match status" value="1"/>
</dbReference>
<feature type="domain" description="PAS" evidence="9">
    <location>
        <begin position="402"/>
        <end position="474"/>
    </location>
</feature>
<feature type="domain" description="PAC" evidence="10">
    <location>
        <begin position="226"/>
        <end position="277"/>
    </location>
</feature>
<dbReference type="InterPro" id="IPR036097">
    <property type="entry name" value="HisK_dim/P_sf"/>
</dbReference>
<keyword evidence="4" id="KW-0808">Transferase</keyword>
<keyword evidence="3" id="KW-0597">Phosphoprotein</keyword>
<dbReference type="CDD" id="cd00082">
    <property type="entry name" value="HisKA"/>
    <property type="match status" value="1"/>
</dbReference>
<evidence type="ECO:0000259" key="8">
    <source>
        <dbReference type="PROSITE" id="PS50109"/>
    </source>
</evidence>
<dbReference type="Pfam" id="PF00512">
    <property type="entry name" value="HisKA"/>
    <property type="match status" value="1"/>
</dbReference>
<dbReference type="PANTHER" id="PTHR43304">
    <property type="entry name" value="PHYTOCHROME-LIKE PROTEIN CPH1"/>
    <property type="match status" value="1"/>
</dbReference>
<dbReference type="Pfam" id="PF08448">
    <property type="entry name" value="PAS_4"/>
    <property type="match status" value="2"/>
</dbReference>